<name>A0A433QHI2_9FUNG</name>
<proteinExistence type="predicted"/>
<evidence type="ECO:0000313" key="2">
    <source>
        <dbReference type="EMBL" id="RUS29204.1"/>
    </source>
</evidence>
<organism evidence="2 3">
    <name type="scientific">Jimgerdemannia flammicorona</name>
    <dbReference type="NCBI Taxonomy" id="994334"/>
    <lineage>
        <taxon>Eukaryota</taxon>
        <taxon>Fungi</taxon>
        <taxon>Fungi incertae sedis</taxon>
        <taxon>Mucoromycota</taxon>
        <taxon>Mucoromycotina</taxon>
        <taxon>Endogonomycetes</taxon>
        <taxon>Endogonales</taxon>
        <taxon>Endogonaceae</taxon>
        <taxon>Jimgerdemannia</taxon>
    </lineage>
</organism>
<accession>A0A433QHI2</accession>
<reference evidence="2 3" key="1">
    <citation type="journal article" date="2018" name="New Phytol.">
        <title>Phylogenomics of Endogonaceae and evolution of mycorrhizas within Mucoromycota.</title>
        <authorList>
            <person name="Chang Y."/>
            <person name="Desiro A."/>
            <person name="Na H."/>
            <person name="Sandor L."/>
            <person name="Lipzen A."/>
            <person name="Clum A."/>
            <person name="Barry K."/>
            <person name="Grigoriev I.V."/>
            <person name="Martin F.M."/>
            <person name="Stajich J.E."/>
            <person name="Smith M.E."/>
            <person name="Bonito G."/>
            <person name="Spatafora J.W."/>
        </authorList>
    </citation>
    <scope>NUCLEOTIDE SEQUENCE [LARGE SCALE GENOMIC DNA]</scope>
    <source>
        <strain evidence="2 3">AD002</strain>
    </source>
</reference>
<gene>
    <name evidence="2" type="ORF">BC938DRAFT_480927</name>
</gene>
<sequence>MSNNTLREFGHLQGQAKQVNPPPPFYPPPHTHQVRNEEYPISALEPVKTVVMPAQNHPRVHIDTPLWSAELENVLGKECPHVYTFVDGSKHAQADHEAILQYVFESGGGIFVTSDSDYAFAGRYSNVSVLVIKGVSGGSPLSRMPASRKRQVLAQLFQEKLREILHLGHPCQEQQASHVAALEDPAFPKASIWTIRAASEDEENRFFKRYVIPSTVPSPHPRSLDYYDLSQPPTDLRLPVHCSHHLRQYTIRLQIASLLSSVRQYPSIAPPTKHRPRSHHTRSRDRQVASVLVPQFVQYISIHDRLQG</sequence>
<keyword evidence="3" id="KW-1185">Reference proteome</keyword>
<feature type="compositionally biased region" description="Pro residues" evidence="1">
    <location>
        <begin position="20"/>
        <end position="30"/>
    </location>
</feature>
<feature type="compositionally biased region" description="Basic residues" evidence="1">
    <location>
        <begin position="272"/>
        <end position="283"/>
    </location>
</feature>
<evidence type="ECO:0000313" key="3">
    <source>
        <dbReference type="Proteomes" id="UP000274822"/>
    </source>
</evidence>
<dbReference type="AlphaFoldDB" id="A0A433QHI2"/>
<evidence type="ECO:0000256" key="1">
    <source>
        <dbReference type="SAM" id="MobiDB-lite"/>
    </source>
</evidence>
<dbReference type="EMBL" id="RBNJ01005453">
    <property type="protein sequence ID" value="RUS29204.1"/>
    <property type="molecule type" value="Genomic_DNA"/>
</dbReference>
<feature type="region of interest" description="Disordered" evidence="1">
    <location>
        <begin position="1"/>
        <end position="32"/>
    </location>
</feature>
<feature type="region of interest" description="Disordered" evidence="1">
    <location>
        <begin position="266"/>
        <end position="287"/>
    </location>
</feature>
<comment type="caution">
    <text evidence="2">The sequence shown here is derived from an EMBL/GenBank/DDBJ whole genome shotgun (WGS) entry which is preliminary data.</text>
</comment>
<dbReference type="Proteomes" id="UP000274822">
    <property type="component" value="Unassembled WGS sequence"/>
</dbReference>
<protein>
    <submittedName>
        <fullName evidence="2">Uncharacterized protein</fullName>
    </submittedName>
</protein>